<feature type="chain" id="PRO_5012922972" description="3-keto-disaccharide hydrolase domain-containing protein" evidence="1">
    <location>
        <begin position="25"/>
        <end position="377"/>
    </location>
</feature>
<dbReference type="Proteomes" id="UP000220133">
    <property type="component" value="Chromosome"/>
</dbReference>
<dbReference type="KEGG" id="cbae:COR50_04170"/>
<dbReference type="AlphaFoldDB" id="A0A291QRG9"/>
<dbReference type="OrthoDB" id="2634655at2"/>
<reference evidence="2 3" key="1">
    <citation type="submission" date="2017-10" db="EMBL/GenBank/DDBJ databases">
        <title>Paenichitinophaga pekingensis gen. nov., sp. nov., isolated from activated sludge.</title>
        <authorList>
            <person name="Jin D."/>
            <person name="Kong X."/>
            <person name="Deng Y."/>
            <person name="Bai Z."/>
        </authorList>
    </citation>
    <scope>NUCLEOTIDE SEQUENCE [LARGE SCALE GENOMIC DNA]</scope>
    <source>
        <strain evidence="2 3">13</strain>
    </source>
</reference>
<keyword evidence="1" id="KW-0732">Signal</keyword>
<protein>
    <recommendedName>
        <fullName evidence="4">3-keto-disaccharide hydrolase domain-containing protein</fullName>
    </recommendedName>
</protein>
<evidence type="ECO:0008006" key="4">
    <source>
        <dbReference type="Google" id="ProtNLM"/>
    </source>
</evidence>
<dbReference type="InterPro" id="IPR013320">
    <property type="entry name" value="ConA-like_dom_sf"/>
</dbReference>
<dbReference type="SUPFAM" id="SSF49899">
    <property type="entry name" value="Concanavalin A-like lectins/glucanases"/>
    <property type="match status" value="1"/>
</dbReference>
<dbReference type="GO" id="GO:0004553">
    <property type="term" value="F:hydrolase activity, hydrolyzing O-glycosyl compounds"/>
    <property type="evidence" value="ECO:0007669"/>
    <property type="project" value="UniProtKB-ARBA"/>
</dbReference>
<keyword evidence="3" id="KW-1185">Reference proteome</keyword>
<dbReference type="EMBL" id="CP023777">
    <property type="protein sequence ID" value="ATL46434.1"/>
    <property type="molecule type" value="Genomic_DNA"/>
</dbReference>
<feature type="signal peptide" evidence="1">
    <location>
        <begin position="1"/>
        <end position="24"/>
    </location>
</feature>
<dbReference type="Gene3D" id="2.60.120.560">
    <property type="entry name" value="Exo-inulinase, domain 1"/>
    <property type="match status" value="1"/>
</dbReference>
<name>A0A291QRG9_9BACT</name>
<evidence type="ECO:0000313" key="3">
    <source>
        <dbReference type="Proteomes" id="UP000220133"/>
    </source>
</evidence>
<dbReference type="RefSeq" id="WP_098192822.1">
    <property type="nucleotide sequence ID" value="NZ_CP023777.1"/>
</dbReference>
<evidence type="ECO:0000313" key="2">
    <source>
        <dbReference type="EMBL" id="ATL46434.1"/>
    </source>
</evidence>
<evidence type="ECO:0000256" key="1">
    <source>
        <dbReference type="SAM" id="SignalP"/>
    </source>
</evidence>
<dbReference type="GO" id="GO:0005975">
    <property type="term" value="P:carbohydrate metabolic process"/>
    <property type="evidence" value="ECO:0007669"/>
    <property type="project" value="UniProtKB-ARBA"/>
</dbReference>
<proteinExistence type="predicted"/>
<sequence>MKTRLIFSACIVLCLFANIHSGLAQKGKDIHVKMEPGSWEFETGKVSFEDVGGRQAIVFKDRNHKAILKDVDFSDGTIEFDLQPAEMGFTSIYFRRQGDAEGEHFYFRTGYNRNKDSEDAIQYAPFMKGVNLWDMFPEYQSNVSLEANTWHHVKAIIHGKQMKIYVDDLQHPVLVVPHIEGNVTHGAISIEGLAKFANMHIKPGNTEDVPAQPGFDITDNDPRYLRRWEASRQVRYLDPKIGMDYNTAPDSTTQWIPMQTERKGMLNLSREFGGDNKRSIIWIRTQVNADKDIEKTLRLGFSDEVWVFVNKQLVYLDKNLYGRPMMKAPSGRISLENASIQIPLKEGKNEILMAVENDFYGWGIIARFDSNENIWME</sequence>
<organism evidence="2 3">
    <name type="scientific">Chitinophaga caeni</name>
    <dbReference type="NCBI Taxonomy" id="2029983"/>
    <lineage>
        <taxon>Bacteria</taxon>
        <taxon>Pseudomonadati</taxon>
        <taxon>Bacteroidota</taxon>
        <taxon>Chitinophagia</taxon>
        <taxon>Chitinophagales</taxon>
        <taxon>Chitinophagaceae</taxon>
        <taxon>Chitinophaga</taxon>
    </lineage>
</organism>
<gene>
    <name evidence="2" type="ORF">COR50_04170</name>
</gene>
<accession>A0A291QRG9</accession>